<dbReference type="RefSeq" id="WP_066737271.1">
    <property type="nucleotide sequence ID" value="NZ_JAJCIQ010000006.1"/>
</dbReference>
<feature type="transmembrane region" description="Helical" evidence="6">
    <location>
        <begin position="246"/>
        <end position="272"/>
    </location>
</feature>
<feature type="domain" description="ABC3 transporter permease C-terminal" evidence="7">
    <location>
        <begin position="261"/>
        <end position="380"/>
    </location>
</feature>
<feature type="domain" description="ABC3 transporter permease C-terminal" evidence="7">
    <location>
        <begin position="659"/>
        <end position="774"/>
    </location>
</feature>
<feature type="transmembrane region" description="Helical" evidence="6">
    <location>
        <begin position="747"/>
        <end position="770"/>
    </location>
</feature>
<evidence type="ECO:0000313" key="9">
    <source>
        <dbReference type="Proteomes" id="UP001299546"/>
    </source>
</evidence>
<accession>A0ABS8DGT1</accession>
<dbReference type="Pfam" id="PF02687">
    <property type="entry name" value="FtsX"/>
    <property type="match status" value="2"/>
</dbReference>
<evidence type="ECO:0000256" key="2">
    <source>
        <dbReference type="ARBA" id="ARBA00022475"/>
    </source>
</evidence>
<dbReference type="PANTHER" id="PTHR30287">
    <property type="entry name" value="MEMBRANE COMPONENT OF PREDICTED ABC SUPERFAMILY METABOLITE UPTAKE TRANSPORTER"/>
    <property type="match status" value="1"/>
</dbReference>
<evidence type="ECO:0000256" key="5">
    <source>
        <dbReference type="ARBA" id="ARBA00023136"/>
    </source>
</evidence>
<evidence type="ECO:0000256" key="1">
    <source>
        <dbReference type="ARBA" id="ARBA00004651"/>
    </source>
</evidence>
<keyword evidence="3 6" id="KW-0812">Transmembrane</keyword>
<evidence type="ECO:0000256" key="4">
    <source>
        <dbReference type="ARBA" id="ARBA00022989"/>
    </source>
</evidence>
<comment type="caution">
    <text evidence="8">The sequence shown here is derived from an EMBL/GenBank/DDBJ whole genome shotgun (WGS) entry which is preliminary data.</text>
</comment>
<keyword evidence="9" id="KW-1185">Reference proteome</keyword>
<sequence length="785" mass="86887">MGIWLIVKGDIRKRKGQAAIIIILSLLISMLLATTVSVLVQSHEQYDKMAEKANVPEAVNIFMEGQTEEADTVFDKLKERPETKSVSLEDILLFQSPSIKLGGEEWYSNLTILREYPDGYELAEGRRGEQGIYLPISLKSIEHIKIGDVVVLKLDGRVIERPVAGFFEDPFLGGAMIGVKQVFLEAEEFDSVFYMTESAARKGKLLGIWTETIEGKSFADKIKALNKETGLSEGGSMYMEQSLIKMAMLILTDIFLSLLFLFSLLLLAVMLVTVRYMLASSLEDDYKEIGILSTMGYTRGRLLGARLLQVFVLCAVGGATGFAGALAAIPSFGNFALDETGILWHGGIAVLPALLAVSVIFVIVLSVTLKSLWKVKKISPVQAIRNGKADVHFKRRYQIPLTKLHALPLPLRLAVKNVFSSLPQYLLLIVVCGFLIFSLISISALNENMQDLKKTAALFGSAVADISVTDHLEETEENRQKFQVFLDKLKESEGIEQVYSYDQQYVDMDGFKMLLGIDGSFGETTHQKPIEGRAPKYDNEMMLTKIASQYLGKEIGDTVTISLDGAKADFLVTGLYQSSSDAGKIGAVMTEGYRRLVPDFGYTSCEILLEDNKNLEESMQEVEELGAEEGLDLQVEDSAAQVNDMMKDAQAGIVLLVVFFYMLSILISALITFLLAITLLKRQRHEFAVYRSMGYPVRTLRTAFACSFGMIGIMGAAFGLAAALLLTSRLFSAIFSNVGISEFKADITVTAVLLPILIITGFMMLFSYYISRKIRRYGVRQLAEE</sequence>
<feature type="transmembrane region" description="Helical" evidence="6">
    <location>
        <begin position="307"/>
        <end position="330"/>
    </location>
</feature>
<name>A0ABS8DGT1_9FIRM</name>
<evidence type="ECO:0000259" key="7">
    <source>
        <dbReference type="Pfam" id="PF02687"/>
    </source>
</evidence>
<dbReference type="EMBL" id="JAJCIS010000005">
    <property type="protein sequence ID" value="MCB7387629.1"/>
    <property type="molecule type" value="Genomic_DNA"/>
</dbReference>
<dbReference type="InterPro" id="IPR003838">
    <property type="entry name" value="ABC3_permease_C"/>
</dbReference>
<gene>
    <name evidence="8" type="ORF">LIZ65_10065</name>
</gene>
<feature type="transmembrane region" description="Helical" evidence="6">
    <location>
        <begin position="342"/>
        <end position="369"/>
    </location>
</feature>
<feature type="transmembrane region" description="Helical" evidence="6">
    <location>
        <begin position="700"/>
        <end position="727"/>
    </location>
</feature>
<comment type="subcellular location">
    <subcellularLocation>
        <location evidence="1">Cell membrane</location>
        <topology evidence="1">Multi-pass membrane protein</topology>
    </subcellularLocation>
</comment>
<evidence type="ECO:0000313" key="8">
    <source>
        <dbReference type="EMBL" id="MCB7387629.1"/>
    </source>
</evidence>
<dbReference type="InterPro" id="IPR038766">
    <property type="entry name" value="Membrane_comp_ABC_pdt"/>
</dbReference>
<keyword evidence="5 6" id="KW-0472">Membrane</keyword>
<feature type="transmembrane region" description="Helical" evidence="6">
    <location>
        <begin position="653"/>
        <end position="680"/>
    </location>
</feature>
<evidence type="ECO:0000256" key="3">
    <source>
        <dbReference type="ARBA" id="ARBA00022692"/>
    </source>
</evidence>
<keyword evidence="2" id="KW-1003">Cell membrane</keyword>
<evidence type="ECO:0000256" key="6">
    <source>
        <dbReference type="SAM" id="Phobius"/>
    </source>
</evidence>
<protein>
    <submittedName>
        <fullName evidence="8">FtsX-like permease family protein</fullName>
    </submittedName>
</protein>
<feature type="transmembrane region" description="Helical" evidence="6">
    <location>
        <begin position="425"/>
        <end position="445"/>
    </location>
</feature>
<proteinExistence type="predicted"/>
<dbReference type="PANTHER" id="PTHR30287:SF2">
    <property type="entry name" value="BLL1001 PROTEIN"/>
    <property type="match status" value="1"/>
</dbReference>
<dbReference type="Proteomes" id="UP001299546">
    <property type="component" value="Unassembled WGS sequence"/>
</dbReference>
<reference evidence="8 9" key="1">
    <citation type="submission" date="2021-10" db="EMBL/GenBank/DDBJ databases">
        <title>Collection of gut derived symbiotic bacterial strains cultured from healthy donors.</title>
        <authorList>
            <person name="Lin H."/>
            <person name="Littmann E."/>
            <person name="Kohout C."/>
            <person name="Pamer E.G."/>
        </authorList>
    </citation>
    <scope>NUCLEOTIDE SEQUENCE [LARGE SCALE GENOMIC DNA]</scope>
    <source>
        <strain evidence="8 9">DFI.1.165</strain>
    </source>
</reference>
<keyword evidence="4 6" id="KW-1133">Transmembrane helix</keyword>
<organism evidence="8 9">
    <name type="scientific">Bariatricus massiliensis</name>
    <dbReference type="NCBI Taxonomy" id="1745713"/>
    <lineage>
        <taxon>Bacteria</taxon>
        <taxon>Bacillati</taxon>
        <taxon>Bacillota</taxon>
        <taxon>Clostridia</taxon>
        <taxon>Lachnospirales</taxon>
        <taxon>Lachnospiraceae</taxon>
        <taxon>Bariatricus</taxon>
    </lineage>
</organism>
<feature type="transmembrane region" description="Helical" evidence="6">
    <location>
        <begin position="18"/>
        <end position="40"/>
    </location>
</feature>